<dbReference type="Proteomes" id="UP000029381">
    <property type="component" value="Unassembled WGS sequence"/>
</dbReference>
<keyword evidence="1" id="KW-0472">Membrane</keyword>
<dbReference type="RefSeq" id="WP_156095881.1">
    <property type="nucleotide sequence ID" value="NZ_JPVT01000065.1"/>
</dbReference>
<name>A0A091C506_9ENTE</name>
<evidence type="ECO:0000256" key="1">
    <source>
        <dbReference type="SAM" id="Phobius"/>
    </source>
</evidence>
<reference evidence="2 3" key="1">
    <citation type="submission" date="2014-08" db="EMBL/GenBank/DDBJ databases">
        <title>Genome sequence of Tetragenococcus muriaticus.</title>
        <authorList>
            <person name="Chuea-nongthon C."/>
            <person name="Rodtong S."/>
            <person name="Yongsawatdigul J."/>
            <person name="Steele J.L."/>
            <person name="Liu X.-y."/>
            <person name="Speers J."/>
            <person name="Glasner J.D."/>
            <person name="Neeno-Eckwall E.C."/>
        </authorList>
    </citation>
    <scope>NUCLEOTIDE SEQUENCE [LARGE SCALE GENOMIC DNA]</scope>
    <source>
        <strain evidence="2 3">3MR10-3</strain>
    </source>
</reference>
<keyword evidence="3" id="KW-1185">Reference proteome</keyword>
<keyword evidence="1" id="KW-0812">Transmembrane</keyword>
<evidence type="ECO:0000313" key="3">
    <source>
        <dbReference type="Proteomes" id="UP000029381"/>
    </source>
</evidence>
<dbReference type="AlphaFoldDB" id="A0A091C506"/>
<dbReference type="PATRIC" id="fig|1302648.3.peg.681"/>
<organism evidence="2 3">
    <name type="scientific">Tetragenococcus muriaticus 3MR10-3</name>
    <dbReference type="NCBI Taxonomy" id="1302648"/>
    <lineage>
        <taxon>Bacteria</taxon>
        <taxon>Bacillati</taxon>
        <taxon>Bacillota</taxon>
        <taxon>Bacilli</taxon>
        <taxon>Lactobacillales</taxon>
        <taxon>Enterococcaceae</taxon>
        <taxon>Tetragenococcus</taxon>
    </lineage>
</organism>
<accession>A0A091C506</accession>
<feature type="transmembrane region" description="Helical" evidence="1">
    <location>
        <begin position="12"/>
        <end position="33"/>
    </location>
</feature>
<dbReference type="EMBL" id="JPVT01000065">
    <property type="protein sequence ID" value="KFN91979.1"/>
    <property type="molecule type" value="Genomic_DNA"/>
</dbReference>
<comment type="caution">
    <text evidence="2">The sequence shown here is derived from an EMBL/GenBank/DDBJ whole genome shotgun (WGS) entry which is preliminary data.</text>
</comment>
<gene>
    <name evidence="2" type="ORF">TMU3MR103_0701</name>
</gene>
<protein>
    <submittedName>
        <fullName evidence="2">Uncharacterized protein</fullName>
    </submittedName>
</protein>
<proteinExistence type="predicted"/>
<evidence type="ECO:0000313" key="2">
    <source>
        <dbReference type="EMBL" id="KFN91979.1"/>
    </source>
</evidence>
<keyword evidence="1" id="KW-1133">Transmembrane helix</keyword>
<sequence>MFYLVRELLGLLIIIVGVGITTSPFWGLALWLYKRHQKKMNKINGHLD</sequence>